<sequence>MLFYLSKCQFESFRLLNRGVLLTQPFLGFQFLECHLRPKEKKETMKFVVCKGSCCWNPLQINELPSGTTRFSSKFVSIEESGYFKLLHLADGTILKDKGKSAIRGQANFKSNHGFDPISMRFFRHGVRSGVIPCDQKSCLSGSEGKLMTLLNRFLGPLIPKLLLKKADFDCGKLSTTCITFYWYLRYAMIHALKFWNS</sequence>
<evidence type="ECO:0000313" key="4">
    <source>
        <dbReference type="Proteomes" id="UP000238479"/>
    </source>
</evidence>
<dbReference type="Proteomes" id="UP000238479">
    <property type="component" value="Chromosome 6"/>
</dbReference>
<dbReference type="STRING" id="74649.A0A2P6PSS5"/>
<dbReference type="AlphaFoldDB" id="A0A2P6PSS5"/>
<proteinExistence type="predicted"/>
<evidence type="ECO:0000313" key="3">
    <source>
        <dbReference type="EMBL" id="PRQ24985.1"/>
    </source>
</evidence>
<evidence type="ECO:0000256" key="1">
    <source>
        <dbReference type="ARBA" id="ARBA00023002"/>
    </source>
</evidence>
<reference evidence="3 4" key="1">
    <citation type="journal article" date="2018" name="Nat. Genet.">
        <title>The Rosa genome provides new insights in the design of modern roses.</title>
        <authorList>
            <person name="Bendahmane M."/>
        </authorList>
    </citation>
    <scope>NUCLEOTIDE SEQUENCE [LARGE SCALE GENOMIC DNA]</scope>
    <source>
        <strain evidence="4">cv. Old Blush</strain>
    </source>
</reference>
<dbReference type="Gramene" id="PRQ24985">
    <property type="protein sequence ID" value="PRQ24985"/>
    <property type="gene ID" value="RchiOBHm_Chr6g0278531"/>
</dbReference>
<dbReference type="PANTHER" id="PTHR45934">
    <property type="entry name" value="FAD/NAD(P)-BINDING OXIDOREDUCTASE FAMILY PROTEIN"/>
    <property type="match status" value="1"/>
</dbReference>
<keyword evidence="1" id="KW-0560">Oxidoreductase</keyword>
<keyword evidence="2" id="KW-0503">Monooxygenase</keyword>
<gene>
    <name evidence="3" type="ORF">RchiOBHm_Chr6g0278531</name>
</gene>
<dbReference type="EMBL" id="PDCK01000044">
    <property type="protein sequence ID" value="PRQ24985.1"/>
    <property type="molecule type" value="Genomic_DNA"/>
</dbReference>
<protein>
    <submittedName>
        <fullName evidence="3">Uncharacterized protein</fullName>
    </submittedName>
</protein>
<name>A0A2P6PSS5_ROSCH</name>
<comment type="caution">
    <text evidence="3">The sequence shown here is derived from an EMBL/GenBank/DDBJ whole genome shotgun (WGS) entry which is preliminary data.</text>
</comment>
<keyword evidence="4" id="KW-1185">Reference proteome</keyword>
<dbReference type="PANTHER" id="PTHR45934:SF20">
    <property type="entry name" value="MONOOXYGENASE 2-RELATED"/>
    <property type="match status" value="1"/>
</dbReference>
<accession>A0A2P6PSS5</accession>
<evidence type="ECO:0000256" key="2">
    <source>
        <dbReference type="ARBA" id="ARBA00023033"/>
    </source>
</evidence>
<organism evidence="3 4">
    <name type="scientific">Rosa chinensis</name>
    <name type="common">China rose</name>
    <dbReference type="NCBI Taxonomy" id="74649"/>
    <lineage>
        <taxon>Eukaryota</taxon>
        <taxon>Viridiplantae</taxon>
        <taxon>Streptophyta</taxon>
        <taxon>Embryophyta</taxon>
        <taxon>Tracheophyta</taxon>
        <taxon>Spermatophyta</taxon>
        <taxon>Magnoliopsida</taxon>
        <taxon>eudicotyledons</taxon>
        <taxon>Gunneridae</taxon>
        <taxon>Pentapetalae</taxon>
        <taxon>rosids</taxon>
        <taxon>fabids</taxon>
        <taxon>Rosales</taxon>
        <taxon>Rosaceae</taxon>
        <taxon>Rosoideae</taxon>
        <taxon>Rosoideae incertae sedis</taxon>
        <taxon>Rosa</taxon>
    </lineage>
</organism>
<dbReference type="GO" id="GO:0004497">
    <property type="term" value="F:monooxygenase activity"/>
    <property type="evidence" value="ECO:0007669"/>
    <property type="project" value="UniProtKB-KW"/>
</dbReference>
<dbReference type="InterPro" id="IPR044560">
    <property type="entry name" value="MOase"/>
</dbReference>